<dbReference type="InterPro" id="IPR010432">
    <property type="entry name" value="RDD"/>
</dbReference>
<dbReference type="EMBL" id="VSSQ01025083">
    <property type="protein sequence ID" value="MPM72987.1"/>
    <property type="molecule type" value="Genomic_DNA"/>
</dbReference>
<keyword evidence="4 6" id="KW-1133">Transmembrane helix</keyword>
<evidence type="ECO:0000256" key="3">
    <source>
        <dbReference type="ARBA" id="ARBA00022692"/>
    </source>
</evidence>
<accession>A0A645C752</accession>
<evidence type="ECO:0000256" key="5">
    <source>
        <dbReference type="ARBA" id="ARBA00023136"/>
    </source>
</evidence>
<proteinExistence type="predicted"/>
<evidence type="ECO:0000256" key="4">
    <source>
        <dbReference type="ARBA" id="ARBA00022989"/>
    </source>
</evidence>
<dbReference type="PANTHER" id="PTHR36115">
    <property type="entry name" value="PROLINE-RICH ANTIGEN HOMOLOG-RELATED"/>
    <property type="match status" value="1"/>
</dbReference>
<gene>
    <name evidence="8" type="ORF">SDC9_119963</name>
</gene>
<feature type="domain" description="RDD" evidence="7">
    <location>
        <begin position="5"/>
        <end position="137"/>
    </location>
</feature>
<evidence type="ECO:0000313" key="8">
    <source>
        <dbReference type="EMBL" id="MPM72987.1"/>
    </source>
</evidence>
<keyword evidence="3 6" id="KW-0812">Transmembrane</keyword>
<evidence type="ECO:0000256" key="6">
    <source>
        <dbReference type="SAM" id="Phobius"/>
    </source>
</evidence>
<evidence type="ECO:0000256" key="2">
    <source>
        <dbReference type="ARBA" id="ARBA00022475"/>
    </source>
</evidence>
<dbReference type="Pfam" id="PF06271">
    <property type="entry name" value="RDD"/>
    <property type="match status" value="1"/>
</dbReference>
<sequence>MDNLLVKRISATFIDIVVVIVPTGILYGIALLCKLNPAIKNFVDQISISIQVSLLFMIVYCVYDFVYNYKFHTTIGKNVKKVHIETLKGRRRIPPKRLLIRSIIKSISLFSLYAVPAVISVLLMTNDYGTSLHDKAARTSVWENMVG</sequence>
<dbReference type="AlphaFoldDB" id="A0A645C752"/>
<feature type="transmembrane region" description="Helical" evidence="6">
    <location>
        <begin position="98"/>
        <end position="123"/>
    </location>
</feature>
<evidence type="ECO:0000259" key="7">
    <source>
        <dbReference type="Pfam" id="PF06271"/>
    </source>
</evidence>
<dbReference type="GO" id="GO:0005886">
    <property type="term" value="C:plasma membrane"/>
    <property type="evidence" value="ECO:0007669"/>
    <property type="project" value="UniProtKB-SubCell"/>
</dbReference>
<comment type="subcellular location">
    <subcellularLocation>
        <location evidence="1">Cell membrane</location>
        <topology evidence="1">Multi-pass membrane protein</topology>
    </subcellularLocation>
</comment>
<organism evidence="8">
    <name type="scientific">bioreactor metagenome</name>
    <dbReference type="NCBI Taxonomy" id="1076179"/>
    <lineage>
        <taxon>unclassified sequences</taxon>
        <taxon>metagenomes</taxon>
        <taxon>ecological metagenomes</taxon>
    </lineage>
</organism>
<protein>
    <recommendedName>
        <fullName evidence="7">RDD domain-containing protein</fullName>
    </recommendedName>
</protein>
<keyword evidence="5 6" id="KW-0472">Membrane</keyword>
<dbReference type="InterPro" id="IPR051791">
    <property type="entry name" value="Pra-immunoreactive"/>
</dbReference>
<keyword evidence="2" id="KW-1003">Cell membrane</keyword>
<evidence type="ECO:0000256" key="1">
    <source>
        <dbReference type="ARBA" id="ARBA00004651"/>
    </source>
</evidence>
<reference evidence="8" key="1">
    <citation type="submission" date="2019-08" db="EMBL/GenBank/DDBJ databases">
        <authorList>
            <person name="Kucharzyk K."/>
            <person name="Murdoch R.W."/>
            <person name="Higgins S."/>
            <person name="Loffler F."/>
        </authorList>
    </citation>
    <scope>NUCLEOTIDE SEQUENCE</scope>
</reference>
<name>A0A645C752_9ZZZZ</name>
<feature type="transmembrane region" description="Helical" evidence="6">
    <location>
        <begin position="42"/>
        <end position="63"/>
    </location>
</feature>
<comment type="caution">
    <text evidence="8">The sequence shown here is derived from an EMBL/GenBank/DDBJ whole genome shotgun (WGS) entry which is preliminary data.</text>
</comment>
<feature type="transmembrane region" description="Helical" evidence="6">
    <location>
        <begin position="12"/>
        <end position="30"/>
    </location>
</feature>